<dbReference type="Proteomes" id="UP000636453">
    <property type="component" value="Unassembled WGS sequence"/>
</dbReference>
<organism evidence="3 4">
    <name type="scientific">Vulcaniibacterium thermophilum</name>
    <dbReference type="NCBI Taxonomy" id="1169913"/>
    <lineage>
        <taxon>Bacteria</taxon>
        <taxon>Pseudomonadati</taxon>
        <taxon>Pseudomonadota</taxon>
        <taxon>Gammaproteobacteria</taxon>
        <taxon>Lysobacterales</taxon>
        <taxon>Lysobacteraceae</taxon>
        <taxon>Vulcaniibacterium</taxon>
    </lineage>
</organism>
<name>A0A918YX32_9GAMM</name>
<evidence type="ECO:0000313" key="3">
    <source>
        <dbReference type="EMBL" id="GHE27525.1"/>
    </source>
</evidence>
<dbReference type="InterPro" id="IPR036779">
    <property type="entry name" value="LysM_dom_sf"/>
</dbReference>
<dbReference type="CDD" id="cd00118">
    <property type="entry name" value="LysM"/>
    <property type="match status" value="1"/>
</dbReference>
<dbReference type="InterPro" id="IPR052196">
    <property type="entry name" value="Bact_Kbp"/>
</dbReference>
<reference evidence="3" key="1">
    <citation type="journal article" date="2014" name="Int. J. Syst. Evol. Microbiol.">
        <title>Complete genome sequence of Corynebacterium casei LMG S-19264T (=DSM 44701T), isolated from a smear-ripened cheese.</title>
        <authorList>
            <consortium name="US DOE Joint Genome Institute (JGI-PGF)"/>
            <person name="Walter F."/>
            <person name="Albersmeier A."/>
            <person name="Kalinowski J."/>
            <person name="Ruckert C."/>
        </authorList>
    </citation>
    <scope>NUCLEOTIDE SEQUENCE</scope>
    <source>
        <strain evidence="3">KCTC 32020</strain>
    </source>
</reference>
<evidence type="ECO:0000313" key="4">
    <source>
        <dbReference type="Proteomes" id="UP000636453"/>
    </source>
</evidence>
<gene>
    <name evidence="3" type="ORF">GCM10007167_06210</name>
</gene>
<feature type="compositionally biased region" description="Basic and acidic residues" evidence="1">
    <location>
        <begin position="1"/>
        <end position="11"/>
    </location>
</feature>
<feature type="region of interest" description="Disordered" evidence="1">
    <location>
        <begin position="1"/>
        <end position="43"/>
    </location>
</feature>
<dbReference type="OrthoDB" id="370541at2"/>
<dbReference type="Pfam" id="PF01476">
    <property type="entry name" value="LysM"/>
    <property type="match status" value="1"/>
</dbReference>
<keyword evidence="4" id="KW-1185">Reference proteome</keyword>
<dbReference type="EMBL" id="BNCF01000002">
    <property type="protein sequence ID" value="GHE27525.1"/>
    <property type="molecule type" value="Genomic_DNA"/>
</dbReference>
<evidence type="ECO:0000256" key="1">
    <source>
        <dbReference type="SAM" id="MobiDB-lite"/>
    </source>
</evidence>
<feature type="domain" description="LysM" evidence="2">
    <location>
        <begin position="44"/>
        <end position="93"/>
    </location>
</feature>
<protein>
    <recommendedName>
        <fullName evidence="2">LysM domain-containing protein</fullName>
    </recommendedName>
</protein>
<proteinExistence type="predicted"/>
<reference evidence="3" key="2">
    <citation type="submission" date="2020-09" db="EMBL/GenBank/DDBJ databases">
        <authorList>
            <person name="Sun Q."/>
            <person name="Kim S."/>
        </authorList>
    </citation>
    <scope>NUCLEOTIDE SEQUENCE</scope>
    <source>
        <strain evidence="3">KCTC 32020</strain>
    </source>
</reference>
<dbReference type="InterPro" id="IPR018392">
    <property type="entry name" value="LysM"/>
</dbReference>
<dbReference type="RefSeq" id="WP_146472065.1">
    <property type="nucleotide sequence ID" value="NZ_BNCF01000002.1"/>
</dbReference>
<dbReference type="PROSITE" id="PS51782">
    <property type="entry name" value="LYSM"/>
    <property type="match status" value="1"/>
</dbReference>
<comment type="caution">
    <text evidence="3">The sequence shown here is derived from an EMBL/GenBank/DDBJ whole genome shotgun (WGS) entry which is preliminary data.</text>
</comment>
<dbReference type="PANTHER" id="PTHR34700">
    <property type="entry name" value="POTASSIUM BINDING PROTEIN KBP"/>
    <property type="match status" value="1"/>
</dbReference>
<dbReference type="SMART" id="SM00257">
    <property type="entry name" value="LysM"/>
    <property type="match status" value="1"/>
</dbReference>
<dbReference type="PANTHER" id="PTHR34700:SF4">
    <property type="entry name" value="PHAGE-LIKE ELEMENT PBSX PROTEIN XKDP"/>
    <property type="match status" value="1"/>
</dbReference>
<sequence length="101" mass="11300">MNHPDKPRDFSDIQGGARSTEAVRGFGDIQSDARSTETPAGSERTYIVRSGDTLSHIAQQFYGRASRWKALYEANRDLLESPDRIFPGQALRIPDLDDDAF</sequence>
<dbReference type="AlphaFoldDB" id="A0A918YX32"/>
<dbReference type="SUPFAM" id="SSF54106">
    <property type="entry name" value="LysM domain"/>
    <property type="match status" value="1"/>
</dbReference>
<accession>A0A918YX32</accession>
<evidence type="ECO:0000259" key="2">
    <source>
        <dbReference type="PROSITE" id="PS51782"/>
    </source>
</evidence>
<dbReference type="Gene3D" id="3.10.350.10">
    <property type="entry name" value="LysM domain"/>
    <property type="match status" value="1"/>
</dbReference>